<feature type="transmembrane region" description="Helical" evidence="5">
    <location>
        <begin position="103"/>
        <end position="122"/>
    </location>
</feature>
<proteinExistence type="predicted"/>
<evidence type="ECO:0000256" key="3">
    <source>
        <dbReference type="PROSITE-ProRule" id="PRU00339"/>
    </source>
</evidence>
<evidence type="ECO:0000256" key="5">
    <source>
        <dbReference type="SAM" id="Phobius"/>
    </source>
</evidence>
<dbReference type="SUPFAM" id="SSF48452">
    <property type="entry name" value="TPR-like"/>
    <property type="match status" value="1"/>
</dbReference>
<keyword evidence="1" id="KW-0677">Repeat</keyword>
<dbReference type="Gene3D" id="1.25.40.10">
    <property type="entry name" value="Tetratricopeptide repeat domain"/>
    <property type="match status" value="2"/>
</dbReference>
<keyword evidence="2 3" id="KW-0802">TPR repeat</keyword>
<evidence type="ECO:0000256" key="4">
    <source>
        <dbReference type="SAM" id="MobiDB-lite"/>
    </source>
</evidence>
<dbReference type="InterPro" id="IPR051012">
    <property type="entry name" value="CellSynth/LPSAsmb/PSIAsmb"/>
</dbReference>
<evidence type="ECO:0000313" key="7">
    <source>
        <dbReference type="Proteomes" id="UP000809431"/>
    </source>
</evidence>
<evidence type="ECO:0000256" key="1">
    <source>
        <dbReference type="ARBA" id="ARBA00022737"/>
    </source>
</evidence>
<dbReference type="PANTHER" id="PTHR45586">
    <property type="entry name" value="TPR REPEAT-CONTAINING PROTEIN PA4667"/>
    <property type="match status" value="1"/>
</dbReference>
<dbReference type="Proteomes" id="UP000809431">
    <property type="component" value="Unassembled WGS sequence"/>
</dbReference>
<evidence type="ECO:0000313" key="6">
    <source>
        <dbReference type="EMBL" id="MBM3115953.1"/>
    </source>
</evidence>
<organism evidence="6 7">
    <name type="scientific">Jeongeupia naejangsanensis</name>
    <dbReference type="NCBI Taxonomy" id="613195"/>
    <lineage>
        <taxon>Bacteria</taxon>
        <taxon>Pseudomonadati</taxon>
        <taxon>Pseudomonadota</taxon>
        <taxon>Betaproteobacteria</taxon>
        <taxon>Neisseriales</taxon>
        <taxon>Chitinibacteraceae</taxon>
        <taxon>Jeongeupia</taxon>
    </lineage>
</organism>
<gene>
    <name evidence="6" type="ORF">JMJ54_08925</name>
</gene>
<keyword evidence="5" id="KW-0812">Transmembrane</keyword>
<dbReference type="EMBL" id="JAESND010000003">
    <property type="protein sequence ID" value="MBM3115953.1"/>
    <property type="molecule type" value="Genomic_DNA"/>
</dbReference>
<dbReference type="InterPro" id="IPR011990">
    <property type="entry name" value="TPR-like_helical_dom_sf"/>
</dbReference>
<dbReference type="Pfam" id="PF13432">
    <property type="entry name" value="TPR_16"/>
    <property type="match status" value="2"/>
</dbReference>
<sequence>MSLLLQALKRADAQKRQPADVALPAASSLALVTDGQDAPGDEALADTSTPVRAEPVLESVQAHDETPNEERMRENAAEPAPLSPSPLLARQLFVAKGRPPRRWWTAGLGIGLLAVAVAAWWLEPWRLEPSTPAAAPTTVAAEKTVVPAVVPEPAIPPERVAPQPAPPESATPVPQSRPDVRERLAPSGPDEASTRVEVHRGEAGERIPAAIESGYDAFQAGQWREAEAQYRLAVRQDARSRDALLGLAAALAQQGKTVAAIDVYQQLVRLYPEDSSVQAGLAALQRDGGERQRALLKQQADVGDADAAFVLGNRLAAEGRWPEAQAAYFQAYTQVPVSADYAYNLAVSLDHLQQPAPAADYYRRALKLAGDQPARFDAQAARSRLAALTVQP</sequence>
<accession>A0ABS2BK14</accession>
<dbReference type="InterPro" id="IPR019734">
    <property type="entry name" value="TPR_rpt"/>
</dbReference>
<dbReference type="PROSITE" id="PS50005">
    <property type="entry name" value="TPR"/>
    <property type="match status" value="1"/>
</dbReference>
<reference evidence="6 7" key="1">
    <citation type="submission" date="2021-01" db="EMBL/GenBank/DDBJ databases">
        <title>Draft Genome Sequence and Polyhydroxyalkanoate Biosynthetic Potential of Jeongeupia naejangsanensis Type Strain DSM 24253.</title>
        <authorList>
            <person name="Turrini P."/>
            <person name="Artuso I."/>
            <person name="Lugli G.A."/>
            <person name="Frangipani E."/>
            <person name="Ventura M."/>
            <person name="Visca P."/>
        </authorList>
    </citation>
    <scope>NUCLEOTIDE SEQUENCE [LARGE SCALE GENOMIC DNA]</scope>
    <source>
        <strain evidence="6 7">DSM 24253</strain>
    </source>
</reference>
<evidence type="ECO:0000256" key="2">
    <source>
        <dbReference type="ARBA" id="ARBA00022803"/>
    </source>
</evidence>
<dbReference type="PANTHER" id="PTHR45586:SF1">
    <property type="entry name" value="LIPOPOLYSACCHARIDE ASSEMBLY PROTEIN B"/>
    <property type="match status" value="1"/>
</dbReference>
<protein>
    <submittedName>
        <fullName evidence="6">Tetratricopeptide repeat protein</fullName>
    </submittedName>
</protein>
<dbReference type="RefSeq" id="WP_203537924.1">
    <property type="nucleotide sequence ID" value="NZ_JAESND010000003.1"/>
</dbReference>
<dbReference type="SMART" id="SM00028">
    <property type="entry name" value="TPR"/>
    <property type="match status" value="4"/>
</dbReference>
<feature type="region of interest" description="Disordered" evidence="4">
    <location>
        <begin position="154"/>
        <end position="199"/>
    </location>
</feature>
<keyword evidence="5" id="KW-0472">Membrane</keyword>
<name>A0ABS2BK14_9NEIS</name>
<keyword evidence="7" id="KW-1185">Reference proteome</keyword>
<feature type="repeat" description="TPR" evidence="3">
    <location>
        <begin position="241"/>
        <end position="274"/>
    </location>
</feature>
<feature type="region of interest" description="Disordered" evidence="4">
    <location>
        <begin position="33"/>
        <end position="52"/>
    </location>
</feature>
<keyword evidence="5" id="KW-1133">Transmembrane helix</keyword>
<feature type="compositionally biased region" description="Basic and acidic residues" evidence="4">
    <location>
        <begin position="61"/>
        <end position="76"/>
    </location>
</feature>
<comment type="caution">
    <text evidence="6">The sequence shown here is derived from an EMBL/GenBank/DDBJ whole genome shotgun (WGS) entry which is preliminary data.</text>
</comment>
<feature type="region of interest" description="Disordered" evidence="4">
    <location>
        <begin position="58"/>
        <end position="83"/>
    </location>
</feature>